<dbReference type="EMBL" id="BARW01010382">
    <property type="protein sequence ID" value="GAI75567.1"/>
    <property type="molecule type" value="Genomic_DNA"/>
</dbReference>
<proteinExistence type="predicted"/>
<gene>
    <name evidence="3" type="ORF">S12H4_20464</name>
</gene>
<evidence type="ECO:0000313" key="3">
    <source>
        <dbReference type="EMBL" id="GAI75567.1"/>
    </source>
</evidence>
<name>X1R4B1_9ZZZZ</name>
<evidence type="ECO:0000256" key="1">
    <source>
        <dbReference type="SAM" id="MobiDB-lite"/>
    </source>
</evidence>
<feature type="compositionally biased region" description="Acidic residues" evidence="1">
    <location>
        <begin position="60"/>
        <end position="85"/>
    </location>
</feature>
<feature type="transmembrane region" description="Helical" evidence="2">
    <location>
        <begin position="108"/>
        <end position="131"/>
    </location>
</feature>
<dbReference type="AlphaFoldDB" id="X1R4B1"/>
<organism evidence="3">
    <name type="scientific">marine sediment metagenome</name>
    <dbReference type="NCBI Taxonomy" id="412755"/>
    <lineage>
        <taxon>unclassified sequences</taxon>
        <taxon>metagenomes</taxon>
        <taxon>ecological metagenomes</taxon>
    </lineage>
</organism>
<feature type="compositionally biased region" description="Low complexity" evidence="1">
    <location>
        <begin position="88"/>
        <end position="101"/>
    </location>
</feature>
<keyword evidence="2" id="KW-0472">Membrane</keyword>
<sequence length="138" mass="14649">LTIYGNHSLDTQVYDGYIRFIAVSGGAATGGVQVIAKVTNIADGIAPIKEPVAEEPVVEEPIAEEPMAEEPAAEELVVEQQDESPLDTTQPGTVAPAQTTTPQTDQSFPWVVVIGAGVGGILVTILAVSLWRRLVWRD</sequence>
<keyword evidence="2" id="KW-0812">Transmembrane</keyword>
<accession>X1R4B1</accession>
<keyword evidence="2" id="KW-1133">Transmembrane helix</keyword>
<protein>
    <submittedName>
        <fullName evidence="3">Uncharacterized protein</fullName>
    </submittedName>
</protein>
<reference evidence="3" key="1">
    <citation type="journal article" date="2014" name="Front. Microbiol.">
        <title>High frequency of phylogenetically diverse reductive dehalogenase-homologous genes in deep subseafloor sedimentary metagenomes.</title>
        <authorList>
            <person name="Kawai M."/>
            <person name="Futagami T."/>
            <person name="Toyoda A."/>
            <person name="Takaki Y."/>
            <person name="Nishi S."/>
            <person name="Hori S."/>
            <person name="Arai W."/>
            <person name="Tsubouchi T."/>
            <person name="Morono Y."/>
            <person name="Uchiyama I."/>
            <person name="Ito T."/>
            <person name="Fujiyama A."/>
            <person name="Inagaki F."/>
            <person name="Takami H."/>
        </authorList>
    </citation>
    <scope>NUCLEOTIDE SEQUENCE</scope>
    <source>
        <strain evidence="3">Expedition CK06-06</strain>
    </source>
</reference>
<feature type="region of interest" description="Disordered" evidence="1">
    <location>
        <begin position="60"/>
        <end position="101"/>
    </location>
</feature>
<evidence type="ECO:0000256" key="2">
    <source>
        <dbReference type="SAM" id="Phobius"/>
    </source>
</evidence>
<feature type="non-terminal residue" evidence="3">
    <location>
        <position position="1"/>
    </location>
</feature>
<comment type="caution">
    <text evidence="3">The sequence shown here is derived from an EMBL/GenBank/DDBJ whole genome shotgun (WGS) entry which is preliminary data.</text>
</comment>